<dbReference type="AlphaFoldDB" id="A0A1H5L7J1"/>
<dbReference type="STRING" id="390640.SAMN04488034_102171"/>
<evidence type="ECO:0000259" key="3">
    <source>
        <dbReference type="SMART" id="SM01119"/>
    </source>
</evidence>
<dbReference type="PANTHER" id="PTHR28004:SF2">
    <property type="entry name" value="D-SERINE DEHYDRATASE"/>
    <property type="match status" value="1"/>
</dbReference>
<dbReference type="SMART" id="SM01119">
    <property type="entry name" value="D-ser_dehydrat"/>
    <property type="match status" value="1"/>
</dbReference>
<dbReference type="InterPro" id="IPR001608">
    <property type="entry name" value="Ala_racemase_N"/>
</dbReference>
<evidence type="ECO:0000313" key="4">
    <source>
        <dbReference type="EMBL" id="SEE73046.1"/>
    </source>
</evidence>
<evidence type="ECO:0000256" key="1">
    <source>
        <dbReference type="ARBA" id="ARBA00005323"/>
    </source>
</evidence>
<dbReference type="InterPro" id="IPR026956">
    <property type="entry name" value="D-ser_dehydrat-like_dom"/>
</dbReference>
<dbReference type="GO" id="GO:0036088">
    <property type="term" value="P:D-serine catabolic process"/>
    <property type="evidence" value="ECO:0007669"/>
    <property type="project" value="TreeGrafter"/>
</dbReference>
<dbReference type="SUPFAM" id="SSF51419">
    <property type="entry name" value="PLP-binding barrel"/>
    <property type="match status" value="1"/>
</dbReference>
<proteinExistence type="inferred from homology"/>
<dbReference type="Pfam" id="PF01168">
    <property type="entry name" value="Ala_racemase_N"/>
    <property type="match status" value="1"/>
</dbReference>
<dbReference type="EMBL" id="FNUG01000002">
    <property type="protein sequence ID" value="SEE73046.1"/>
    <property type="molecule type" value="Genomic_DNA"/>
</dbReference>
<dbReference type="Gene3D" id="3.20.20.10">
    <property type="entry name" value="Alanine racemase"/>
    <property type="match status" value="1"/>
</dbReference>
<name>A0A1H5L7J1_9FLAO</name>
<keyword evidence="5" id="KW-1185">Reference proteome</keyword>
<dbReference type="PANTHER" id="PTHR28004">
    <property type="entry name" value="ZGC:162816-RELATED"/>
    <property type="match status" value="1"/>
</dbReference>
<dbReference type="InterPro" id="IPR051466">
    <property type="entry name" value="D-amino_acid_metab_enzyme"/>
</dbReference>
<comment type="similarity">
    <text evidence="1">Belongs to the DSD1 family.</text>
</comment>
<dbReference type="InterPro" id="IPR042208">
    <property type="entry name" value="D-ser_dehydrat-like_sf"/>
</dbReference>
<keyword evidence="2" id="KW-0456">Lyase</keyword>
<reference evidence="4 5" key="1">
    <citation type="submission" date="2016-10" db="EMBL/GenBank/DDBJ databases">
        <authorList>
            <person name="de Groot N.N."/>
        </authorList>
    </citation>
    <scope>NUCLEOTIDE SEQUENCE [LARGE SCALE GENOMIC DNA]</scope>
    <source>
        <strain evidence="4 5">DSM 23553</strain>
    </source>
</reference>
<sequence length="369" mass="41031">MLQIIRPTLLLHRPTCEANIRKMVNKAEEQKVQLIPHFKTHQSATVGDWFKAAGVKAITVTSVKMANYFSKNGWKDITIAFPVNILDAEQIDELAARVDLKIFINSKEAANSLKEQLKHPVKFYIEIDVGDHRSGVDPDDPDIISEILRLSRNSNLHFEGFYTHAGHTYNAASPEEVEQIAGAFLKKFRSLKAEFSEEYPNLKIAMGDTPSCSILKELEGIDSIHPGNFVYYDLVQYGIGSNNLEEIAICLAVPVVAVHPERQEVIVHSGWVHQGKDSIADANGNTHYGFVVKLTADKWSAPIGKVIKLSQEHGVLHLPKERIENIQVGDVLGILPVHACATAHMMGKLFTTEGEKIQMMPRNPEISGS</sequence>
<dbReference type="Pfam" id="PF14031">
    <property type="entry name" value="D-ser_dehydrat"/>
    <property type="match status" value="1"/>
</dbReference>
<evidence type="ECO:0000256" key="2">
    <source>
        <dbReference type="ARBA" id="ARBA00023239"/>
    </source>
</evidence>
<gene>
    <name evidence="4" type="ORF">SAMN04488034_102171</name>
</gene>
<protein>
    <submittedName>
        <fullName evidence="4">D-serine deaminase, pyridoxal phosphate-dependent</fullName>
    </submittedName>
</protein>
<dbReference type="Proteomes" id="UP000199448">
    <property type="component" value="Unassembled WGS sequence"/>
</dbReference>
<dbReference type="GO" id="GO:0008721">
    <property type="term" value="F:D-serine ammonia-lyase activity"/>
    <property type="evidence" value="ECO:0007669"/>
    <property type="project" value="TreeGrafter"/>
</dbReference>
<feature type="domain" description="D-serine dehydratase-like" evidence="3">
    <location>
        <begin position="248"/>
        <end position="353"/>
    </location>
</feature>
<dbReference type="RefSeq" id="WP_176763433.1">
    <property type="nucleotide sequence ID" value="NZ_FNGG01000002.1"/>
</dbReference>
<accession>A0A1H5L7J1</accession>
<organism evidence="4 5">
    <name type="scientific">Salinimicrobium catena</name>
    <dbReference type="NCBI Taxonomy" id="390640"/>
    <lineage>
        <taxon>Bacteria</taxon>
        <taxon>Pseudomonadati</taxon>
        <taxon>Bacteroidota</taxon>
        <taxon>Flavobacteriia</taxon>
        <taxon>Flavobacteriales</taxon>
        <taxon>Flavobacteriaceae</taxon>
        <taxon>Salinimicrobium</taxon>
    </lineage>
</organism>
<dbReference type="Gene3D" id="2.40.37.20">
    <property type="entry name" value="D-serine dehydratase-like domain"/>
    <property type="match status" value="1"/>
</dbReference>
<dbReference type="InterPro" id="IPR029066">
    <property type="entry name" value="PLP-binding_barrel"/>
</dbReference>
<evidence type="ECO:0000313" key="5">
    <source>
        <dbReference type="Proteomes" id="UP000199448"/>
    </source>
</evidence>